<protein>
    <submittedName>
        <fullName evidence="2">Uncharacterized protein</fullName>
    </submittedName>
</protein>
<dbReference type="AlphaFoldDB" id="A0A0C3J0B5"/>
<organism evidence="2 3">
    <name type="scientific">Pisolithus tinctorius Marx 270</name>
    <dbReference type="NCBI Taxonomy" id="870435"/>
    <lineage>
        <taxon>Eukaryota</taxon>
        <taxon>Fungi</taxon>
        <taxon>Dikarya</taxon>
        <taxon>Basidiomycota</taxon>
        <taxon>Agaricomycotina</taxon>
        <taxon>Agaricomycetes</taxon>
        <taxon>Agaricomycetidae</taxon>
        <taxon>Boletales</taxon>
        <taxon>Sclerodermatineae</taxon>
        <taxon>Pisolithaceae</taxon>
        <taxon>Pisolithus</taxon>
    </lineage>
</organism>
<gene>
    <name evidence="2" type="ORF">M404DRAFT_1002147</name>
</gene>
<feature type="region of interest" description="Disordered" evidence="1">
    <location>
        <begin position="1"/>
        <end position="20"/>
    </location>
</feature>
<evidence type="ECO:0000313" key="2">
    <source>
        <dbReference type="EMBL" id="KIO02538.1"/>
    </source>
</evidence>
<dbReference type="HOGENOM" id="CLU_1982474_0_0_1"/>
<dbReference type="Proteomes" id="UP000054217">
    <property type="component" value="Unassembled WGS sequence"/>
</dbReference>
<dbReference type="InParanoid" id="A0A0C3J0B5"/>
<dbReference type="OrthoDB" id="10311481at2759"/>
<dbReference type="EMBL" id="KN831981">
    <property type="protein sequence ID" value="KIO02538.1"/>
    <property type="molecule type" value="Genomic_DNA"/>
</dbReference>
<evidence type="ECO:0000313" key="3">
    <source>
        <dbReference type="Proteomes" id="UP000054217"/>
    </source>
</evidence>
<evidence type="ECO:0000256" key="1">
    <source>
        <dbReference type="SAM" id="MobiDB-lite"/>
    </source>
</evidence>
<name>A0A0C3J0B5_PISTI</name>
<sequence length="126" mass="13918">MASFINASAECKGRNSKNGQSMSLVSKLSIPSIAIPSTLKHSDTVLCNWELKKAPFTGEVGTESDTLNLDNLKSHGLFIATRDEFYFASACIELTRASMDEMSVGDDILYPDPGERMWRFGGYREV</sequence>
<reference evidence="2 3" key="1">
    <citation type="submission" date="2014-04" db="EMBL/GenBank/DDBJ databases">
        <authorList>
            <consortium name="DOE Joint Genome Institute"/>
            <person name="Kuo A."/>
            <person name="Kohler A."/>
            <person name="Costa M.D."/>
            <person name="Nagy L.G."/>
            <person name="Floudas D."/>
            <person name="Copeland A."/>
            <person name="Barry K.W."/>
            <person name="Cichocki N."/>
            <person name="Veneault-Fourrey C."/>
            <person name="LaButti K."/>
            <person name="Lindquist E.A."/>
            <person name="Lipzen A."/>
            <person name="Lundell T."/>
            <person name="Morin E."/>
            <person name="Murat C."/>
            <person name="Sun H."/>
            <person name="Tunlid A."/>
            <person name="Henrissat B."/>
            <person name="Grigoriev I.V."/>
            <person name="Hibbett D.S."/>
            <person name="Martin F."/>
            <person name="Nordberg H.P."/>
            <person name="Cantor M.N."/>
            <person name="Hua S.X."/>
        </authorList>
    </citation>
    <scope>NUCLEOTIDE SEQUENCE [LARGE SCALE GENOMIC DNA]</scope>
    <source>
        <strain evidence="2 3">Marx 270</strain>
    </source>
</reference>
<keyword evidence="3" id="KW-1185">Reference proteome</keyword>
<reference evidence="3" key="2">
    <citation type="submission" date="2015-01" db="EMBL/GenBank/DDBJ databases">
        <title>Evolutionary Origins and Diversification of the Mycorrhizal Mutualists.</title>
        <authorList>
            <consortium name="DOE Joint Genome Institute"/>
            <consortium name="Mycorrhizal Genomics Consortium"/>
            <person name="Kohler A."/>
            <person name="Kuo A."/>
            <person name="Nagy L.G."/>
            <person name="Floudas D."/>
            <person name="Copeland A."/>
            <person name="Barry K.W."/>
            <person name="Cichocki N."/>
            <person name="Veneault-Fourrey C."/>
            <person name="LaButti K."/>
            <person name="Lindquist E.A."/>
            <person name="Lipzen A."/>
            <person name="Lundell T."/>
            <person name="Morin E."/>
            <person name="Murat C."/>
            <person name="Riley R."/>
            <person name="Ohm R."/>
            <person name="Sun H."/>
            <person name="Tunlid A."/>
            <person name="Henrissat B."/>
            <person name="Grigoriev I.V."/>
            <person name="Hibbett D.S."/>
            <person name="Martin F."/>
        </authorList>
    </citation>
    <scope>NUCLEOTIDE SEQUENCE [LARGE SCALE GENOMIC DNA]</scope>
    <source>
        <strain evidence="3">Marx 270</strain>
    </source>
</reference>
<accession>A0A0C3J0B5</accession>
<proteinExistence type="predicted"/>